<sequence length="38" mass="4635">MGSWCYLTRQPPEVYMALSRLERDAFVRMTEKLREKGW</sequence>
<evidence type="ECO:0000313" key="2">
    <source>
        <dbReference type="EMBL" id="NYD43999.1"/>
    </source>
</evidence>
<dbReference type="Proteomes" id="UP000535511">
    <property type="component" value="Unassembled WGS sequence"/>
</dbReference>
<name>A0A7Y9EA51_9ACTN</name>
<dbReference type="EMBL" id="JACCBG010000001">
    <property type="protein sequence ID" value="NYD43930.1"/>
    <property type="molecule type" value="Genomic_DNA"/>
</dbReference>
<organism evidence="2 3">
    <name type="scientific">Nocardioides panaciterrulae</name>
    <dbReference type="NCBI Taxonomy" id="661492"/>
    <lineage>
        <taxon>Bacteria</taxon>
        <taxon>Bacillati</taxon>
        <taxon>Actinomycetota</taxon>
        <taxon>Actinomycetes</taxon>
        <taxon>Propionibacteriales</taxon>
        <taxon>Nocardioidaceae</taxon>
        <taxon>Nocardioides</taxon>
    </lineage>
</organism>
<gene>
    <name evidence="1" type="ORF">BJZ21_004013</name>
    <name evidence="2" type="ORF">BJZ21_004082</name>
</gene>
<dbReference type="EMBL" id="JACCBG010000001">
    <property type="protein sequence ID" value="NYD43999.1"/>
    <property type="molecule type" value="Genomic_DNA"/>
</dbReference>
<proteinExistence type="predicted"/>
<accession>A0A7Y9EA51</accession>
<dbReference type="AlphaFoldDB" id="A0A7Y9EA51"/>
<protein>
    <submittedName>
        <fullName evidence="2">Uncharacterized protein</fullName>
    </submittedName>
</protein>
<evidence type="ECO:0000313" key="3">
    <source>
        <dbReference type="Proteomes" id="UP000535511"/>
    </source>
</evidence>
<keyword evidence="3" id="KW-1185">Reference proteome</keyword>
<comment type="caution">
    <text evidence="2">The sequence shown here is derived from an EMBL/GenBank/DDBJ whole genome shotgun (WGS) entry which is preliminary data.</text>
</comment>
<reference evidence="2 3" key="1">
    <citation type="submission" date="2020-07" db="EMBL/GenBank/DDBJ databases">
        <title>Sequencing the genomes of 1000 actinobacteria strains.</title>
        <authorList>
            <person name="Klenk H.-P."/>
        </authorList>
    </citation>
    <scope>NUCLEOTIDE SEQUENCE [LARGE SCALE GENOMIC DNA]</scope>
    <source>
        <strain evidence="2 3">DSM 21350</strain>
    </source>
</reference>
<evidence type="ECO:0000313" key="1">
    <source>
        <dbReference type="EMBL" id="NYD43930.1"/>
    </source>
</evidence>